<accession>A0A409XCA9</accession>
<name>A0A409XCA9_PSICY</name>
<reference evidence="1 2" key="1">
    <citation type="journal article" date="2018" name="Evol. Lett.">
        <title>Horizontal gene cluster transfer increased hallucinogenic mushroom diversity.</title>
        <authorList>
            <person name="Reynolds H.T."/>
            <person name="Vijayakumar V."/>
            <person name="Gluck-Thaler E."/>
            <person name="Korotkin H.B."/>
            <person name="Matheny P.B."/>
            <person name="Slot J.C."/>
        </authorList>
    </citation>
    <scope>NUCLEOTIDE SEQUENCE [LARGE SCALE GENOMIC DNA]</scope>
    <source>
        <strain evidence="1 2">2631</strain>
    </source>
</reference>
<evidence type="ECO:0000313" key="2">
    <source>
        <dbReference type="Proteomes" id="UP000283269"/>
    </source>
</evidence>
<dbReference type="Proteomes" id="UP000283269">
    <property type="component" value="Unassembled WGS sequence"/>
</dbReference>
<evidence type="ECO:0000313" key="1">
    <source>
        <dbReference type="EMBL" id="PPQ88412.1"/>
    </source>
</evidence>
<organism evidence="1 2">
    <name type="scientific">Psilocybe cyanescens</name>
    <dbReference type="NCBI Taxonomy" id="93625"/>
    <lineage>
        <taxon>Eukaryota</taxon>
        <taxon>Fungi</taxon>
        <taxon>Dikarya</taxon>
        <taxon>Basidiomycota</taxon>
        <taxon>Agaricomycotina</taxon>
        <taxon>Agaricomycetes</taxon>
        <taxon>Agaricomycetidae</taxon>
        <taxon>Agaricales</taxon>
        <taxon>Agaricineae</taxon>
        <taxon>Strophariaceae</taxon>
        <taxon>Psilocybe</taxon>
    </lineage>
</organism>
<gene>
    <name evidence="1" type="ORF">CVT25_011291</name>
</gene>
<sequence>MDNAKSNPLSPVPKSSIVGGYRIQRCSGLRGSVPLSVPLHADKHTEKIVHETRPYPLNLNESGEERTLTQMETLGEAFDVLKDVVKDTYRDVQKIHGDISPNTIFRNKHGQGVLVDWDHNNWMREILRTYREILRSNKAA</sequence>
<dbReference type="EMBL" id="NHYD01002088">
    <property type="protein sequence ID" value="PPQ88412.1"/>
    <property type="molecule type" value="Genomic_DNA"/>
</dbReference>
<comment type="caution">
    <text evidence="1">The sequence shown here is derived from an EMBL/GenBank/DDBJ whole genome shotgun (WGS) entry which is preliminary data.</text>
</comment>
<protein>
    <submittedName>
        <fullName evidence="1">Uncharacterized protein</fullName>
    </submittedName>
</protein>
<dbReference type="AlphaFoldDB" id="A0A409XCA9"/>
<dbReference type="InParanoid" id="A0A409XCA9"/>
<keyword evidence="2" id="KW-1185">Reference proteome</keyword>
<proteinExistence type="predicted"/>